<comment type="caution">
    <text evidence="5">The sequence shown here is derived from an EMBL/GenBank/DDBJ whole genome shotgun (WGS) entry which is preliminary data.</text>
</comment>
<feature type="coiled-coil region" evidence="4">
    <location>
        <begin position="618"/>
        <end position="678"/>
    </location>
</feature>
<dbReference type="Pfam" id="PF00012">
    <property type="entry name" value="HSP70"/>
    <property type="match status" value="1"/>
</dbReference>
<keyword evidence="2" id="KW-0547">Nucleotide-binding</keyword>
<dbReference type="GO" id="GO:0005524">
    <property type="term" value="F:ATP binding"/>
    <property type="evidence" value="ECO:0007669"/>
    <property type="project" value="UniProtKB-KW"/>
</dbReference>
<dbReference type="Gene3D" id="3.30.420.40">
    <property type="match status" value="2"/>
</dbReference>
<reference evidence="5 6" key="1">
    <citation type="submission" date="2019-02" db="EMBL/GenBank/DDBJ databases">
        <title>Apibacter muscae sp. nov.: a novel member of the house fly microbiota.</title>
        <authorList>
            <person name="Park R."/>
        </authorList>
    </citation>
    <scope>NUCLEOTIDE SEQUENCE [LARGE SCALE GENOMIC DNA]</scope>
    <source>
        <strain evidence="5 6">AL1</strain>
    </source>
</reference>
<dbReference type="InterPro" id="IPR018181">
    <property type="entry name" value="Heat_shock_70_CS"/>
</dbReference>
<evidence type="ECO:0008006" key="7">
    <source>
        <dbReference type="Google" id="ProtNLM"/>
    </source>
</evidence>
<dbReference type="SUPFAM" id="SSF100920">
    <property type="entry name" value="Heat shock protein 70kD (HSP70), peptide-binding domain"/>
    <property type="match status" value="1"/>
</dbReference>
<evidence type="ECO:0000256" key="3">
    <source>
        <dbReference type="ARBA" id="ARBA00022840"/>
    </source>
</evidence>
<dbReference type="EMBL" id="SELH01000016">
    <property type="protein sequence ID" value="TWP29121.1"/>
    <property type="molecule type" value="Genomic_DNA"/>
</dbReference>
<dbReference type="Gene3D" id="3.90.640.10">
    <property type="entry name" value="Actin, Chain A, domain 4"/>
    <property type="match status" value="1"/>
</dbReference>
<dbReference type="PROSITE" id="PS01036">
    <property type="entry name" value="HSP70_3"/>
    <property type="match status" value="1"/>
</dbReference>
<gene>
    <name evidence="5" type="ORF">ETU09_04575</name>
</gene>
<dbReference type="PROSITE" id="PS00297">
    <property type="entry name" value="HSP70_1"/>
    <property type="match status" value="1"/>
</dbReference>
<evidence type="ECO:0000256" key="4">
    <source>
        <dbReference type="SAM" id="Coils"/>
    </source>
</evidence>
<dbReference type="InterPro" id="IPR029047">
    <property type="entry name" value="HSP70_peptide-bd_sf"/>
</dbReference>
<dbReference type="OrthoDB" id="9766019at2"/>
<accession>A0A563DGG5</accession>
<dbReference type="CDD" id="cd24029">
    <property type="entry name" value="ASKHA_NBD_HSP70_DnaK_HscA_HscC"/>
    <property type="match status" value="1"/>
</dbReference>
<evidence type="ECO:0000313" key="6">
    <source>
        <dbReference type="Proteomes" id="UP000319499"/>
    </source>
</evidence>
<dbReference type="RefSeq" id="WP_146292151.1">
    <property type="nucleotide sequence ID" value="NZ_SELH01000016.1"/>
</dbReference>
<dbReference type="Proteomes" id="UP000319499">
    <property type="component" value="Unassembled WGS sequence"/>
</dbReference>
<evidence type="ECO:0000256" key="2">
    <source>
        <dbReference type="ARBA" id="ARBA00022741"/>
    </source>
</evidence>
<dbReference type="InterPro" id="IPR013126">
    <property type="entry name" value="Hsp_70_fam"/>
</dbReference>
<evidence type="ECO:0000313" key="5">
    <source>
        <dbReference type="EMBL" id="TWP29121.1"/>
    </source>
</evidence>
<dbReference type="PRINTS" id="PR00301">
    <property type="entry name" value="HEATSHOCK70"/>
</dbReference>
<dbReference type="AlphaFoldDB" id="A0A563DGG5"/>
<keyword evidence="4" id="KW-0175">Coiled coil</keyword>
<dbReference type="InterPro" id="IPR043129">
    <property type="entry name" value="ATPase_NBD"/>
</dbReference>
<organism evidence="5 6">
    <name type="scientific">Apibacter muscae</name>
    <dbReference type="NCBI Taxonomy" id="2509004"/>
    <lineage>
        <taxon>Bacteria</taxon>
        <taxon>Pseudomonadati</taxon>
        <taxon>Bacteroidota</taxon>
        <taxon>Flavobacteriia</taxon>
        <taxon>Flavobacteriales</taxon>
        <taxon>Weeksellaceae</taxon>
        <taxon>Apibacter</taxon>
    </lineage>
</organism>
<name>A0A563DGG5_9FLAO</name>
<dbReference type="PANTHER" id="PTHR19375">
    <property type="entry name" value="HEAT SHOCK PROTEIN 70KDA"/>
    <property type="match status" value="1"/>
</dbReference>
<protein>
    <recommendedName>
        <fullName evidence="7">Hsp70 family protein</fullName>
    </recommendedName>
</protein>
<keyword evidence="3" id="KW-0067">ATP-binding</keyword>
<proteinExistence type="inferred from homology"/>
<dbReference type="SUPFAM" id="SSF53067">
    <property type="entry name" value="Actin-like ATPase domain"/>
    <property type="match status" value="2"/>
</dbReference>
<evidence type="ECO:0000256" key="1">
    <source>
        <dbReference type="ARBA" id="ARBA00007381"/>
    </source>
</evidence>
<dbReference type="Gene3D" id="2.60.34.10">
    <property type="entry name" value="Substrate Binding Domain Of DNAk, Chain A, domain 1"/>
    <property type="match status" value="1"/>
</dbReference>
<sequence length="851" mass="97580">MKTVNFGIDLGTTNSLIGKYEEGKVVLYKNPIGHKDTLASVVAFRKERTLVGDKAREYIVKDPVNVFSGFKRRMGTDDRFYVVNLDENVTPIELSAFILRELKNFIHTNEIPEAVVITIPASFDTMQTNATKEAGKLAGFEEVFLLQEPIAASLAYFNNSKEDKEGNWLVYDLGGGTFDIALVQIKEGEMKIKDHEGNNFLGGVDFDALIIEHLIVPKIVEKTGISDFAEQLMTKHGKYEKIYYHLLYLAEEVKKELSTQAKSEIDLSMEIDGVFYDLTFPISVDDFNSLISPKIEETLEMLQTIINRNNLQPQDIHEIILVGGSTYIPWVREQLNIKTGIPVNNSIDPTTAVAVGACFYAASKFYTPTEKVKMVINNQESNDFLENLENFGDPQEEKPNIKLNLGFSQMSKEEEEVLLVKVEGDYQGLNYRIMRMDGGFDTGLIPLKSKFTEFLPLLTNTLNHFIMQIYSSNGEKINSFTEEFSINQGQFHILGQPLPKDICIEIDDQENYKTKLEVIFEKNSILPLKKTLYREVSKTVVKGSEDSIVINLLEGDRFARAISNLPIGCIEITGKDLTSDLIKGSDIEIQISISDDRELKVNTFLVMTQQEFTNNFSISEKHISISRLKEQYQDLEKELRKNLKDFNFNQNEIWAIELENLLKKLEISGKQLMTLKENDATDKRYILADTMARISQEVDKIGGKERLSNLQFKYIEIKEYIEEILSSADENKEILSQRYTKIIEKENDILKSKNSSFLQKNIELLEDLQWEILWNTYTYITGRFYALQSLQPEEYKNYKAAQQLIKAGEDAIKYSHYKELKRLMIDLIYLTKQSDYYKQEDNKKFKGTGIG</sequence>
<dbReference type="GO" id="GO:0140662">
    <property type="term" value="F:ATP-dependent protein folding chaperone"/>
    <property type="evidence" value="ECO:0007669"/>
    <property type="project" value="InterPro"/>
</dbReference>
<keyword evidence="6" id="KW-1185">Reference proteome</keyword>
<comment type="similarity">
    <text evidence="1">Belongs to the heat shock protein 70 family.</text>
</comment>